<keyword evidence="3" id="KW-1185">Reference proteome</keyword>
<accession>A0A9P4I2I2</accession>
<dbReference type="AlphaFoldDB" id="A0A9P4I2I2"/>
<keyword evidence="1" id="KW-1133">Transmembrane helix</keyword>
<reference evidence="2" key="1">
    <citation type="journal article" date="2020" name="Stud. Mycol.">
        <title>101 Dothideomycetes genomes: a test case for predicting lifestyles and emergence of pathogens.</title>
        <authorList>
            <person name="Haridas S."/>
            <person name="Albert R."/>
            <person name="Binder M."/>
            <person name="Bloem J."/>
            <person name="Labutti K."/>
            <person name="Salamov A."/>
            <person name="Andreopoulos B."/>
            <person name="Baker S."/>
            <person name="Barry K."/>
            <person name="Bills G."/>
            <person name="Bluhm B."/>
            <person name="Cannon C."/>
            <person name="Castanera R."/>
            <person name="Culley D."/>
            <person name="Daum C."/>
            <person name="Ezra D."/>
            <person name="Gonzalez J."/>
            <person name="Henrissat B."/>
            <person name="Kuo A."/>
            <person name="Liang C."/>
            <person name="Lipzen A."/>
            <person name="Lutzoni F."/>
            <person name="Magnuson J."/>
            <person name="Mondo S."/>
            <person name="Nolan M."/>
            <person name="Ohm R."/>
            <person name="Pangilinan J."/>
            <person name="Park H.-J."/>
            <person name="Ramirez L."/>
            <person name="Alfaro M."/>
            <person name="Sun H."/>
            <person name="Tritt A."/>
            <person name="Yoshinaga Y."/>
            <person name="Zwiers L.-H."/>
            <person name="Turgeon B."/>
            <person name="Goodwin S."/>
            <person name="Spatafora J."/>
            <person name="Crous P."/>
            <person name="Grigoriev I."/>
        </authorList>
    </citation>
    <scope>NUCLEOTIDE SEQUENCE</scope>
    <source>
        <strain evidence="2">CBS 121410</strain>
    </source>
</reference>
<proteinExistence type="predicted"/>
<dbReference type="Proteomes" id="UP000799776">
    <property type="component" value="Unassembled WGS sequence"/>
</dbReference>
<sequence>MLAAVAFSAYNGSGTVAESFALNPTCPTGNCTFEVYSSLSACSECSDRTEAVVTTCNNGTCYYTLPLDYSDDGDKSLTSGNTLQSVDDFSIYTTLNISASTLQNRPFTVLNISSLSTNYSSASSVGSTGYLANNTYATQCGIFMCIKTFNSSITNGTLNESVINTHRINASTFALSDGVYYGNVTQDVFPMYSLPPNATITLSISQASLNVFGHSLALLYNGAVVLGPGVIVNGSYTYGLGYTSTALQGLYNNGSVNIQQAMDDVATVMTNVIRQQSDPSNHASGHSHSHTTFFVIRWAWIAYPAALEALVLIFLCATIFKTSRSGVQSTWKSSPLALLFHGLEDRGEALKNVSEVHKLSEINELASKIRVQLARRGPGTTLVDAGTHQ</sequence>
<keyword evidence="1" id="KW-0472">Membrane</keyword>
<name>A0A9P4I2I2_9PEZI</name>
<dbReference type="PANTHER" id="PTHR35394:SF5">
    <property type="entry name" value="DUF3176 DOMAIN-CONTAINING PROTEIN"/>
    <property type="match status" value="1"/>
</dbReference>
<dbReference type="EMBL" id="ML978711">
    <property type="protein sequence ID" value="KAF2092298.1"/>
    <property type="molecule type" value="Genomic_DNA"/>
</dbReference>
<evidence type="ECO:0000313" key="2">
    <source>
        <dbReference type="EMBL" id="KAF2092298.1"/>
    </source>
</evidence>
<comment type="caution">
    <text evidence="2">The sequence shown here is derived from an EMBL/GenBank/DDBJ whole genome shotgun (WGS) entry which is preliminary data.</text>
</comment>
<protein>
    <submittedName>
        <fullName evidence="2">Uncharacterized protein</fullName>
    </submittedName>
</protein>
<evidence type="ECO:0000256" key="1">
    <source>
        <dbReference type="SAM" id="Phobius"/>
    </source>
</evidence>
<evidence type="ECO:0000313" key="3">
    <source>
        <dbReference type="Proteomes" id="UP000799776"/>
    </source>
</evidence>
<organism evidence="2 3">
    <name type="scientific">Saccharata proteae CBS 121410</name>
    <dbReference type="NCBI Taxonomy" id="1314787"/>
    <lineage>
        <taxon>Eukaryota</taxon>
        <taxon>Fungi</taxon>
        <taxon>Dikarya</taxon>
        <taxon>Ascomycota</taxon>
        <taxon>Pezizomycotina</taxon>
        <taxon>Dothideomycetes</taxon>
        <taxon>Dothideomycetes incertae sedis</taxon>
        <taxon>Botryosphaeriales</taxon>
        <taxon>Saccharataceae</taxon>
        <taxon>Saccharata</taxon>
    </lineage>
</organism>
<feature type="transmembrane region" description="Helical" evidence="1">
    <location>
        <begin position="298"/>
        <end position="320"/>
    </location>
</feature>
<keyword evidence="1" id="KW-0812">Transmembrane</keyword>
<dbReference type="OrthoDB" id="5376804at2759"/>
<gene>
    <name evidence="2" type="ORF">K490DRAFT_61739</name>
</gene>
<dbReference type="PANTHER" id="PTHR35394">
    <property type="entry name" value="DUF3176 DOMAIN-CONTAINING PROTEIN"/>
    <property type="match status" value="1"/>
</dbReference>